<accession>A0A6N3FLI7</accession>
<reference evidence="1" key="1">
    <citation type="submission" date="2019-11" db="EMBL/GenBank/DDBJ databases">
        <authorList>
            <person name="Feng L."/>
        </authorList>
    </citation>
    <scope>NUCLEOTIDE SEQUENCE</scope>
    <source>
        <strain evidence="1">PclaraLFYP37</strain>
    </source>
</reference>
<gene>
    <name evidence="1" type="ORF">PCLFYP37_03250</name>
</gene>
<name>A0A6N3FLI7_9BACT</name>
<dbReference type="EMBL" id="CACRUT010000021">
    <property type="protein sequence ID" value="VYU52962.1"/>
    <property type="molecule type" value="Genomic_DNA"/>
</dbReference>
<proteinExistence type="predicted"/>
<evidence type="ECO:0000313" key="1">
    <source>
        <dbReference type="EMBL" id="VYU52962.1"/>
    </source>
</evidence>
<sequence length="36" mass="4261">MKVYISIPLTDSKAIRINRIFIAKIRMIFKVPLHYA</sequence>
<protein>
    <submittedName>
        <fullName evidence="1">Uncharacterized protein</fullName>
    </submittedName>
</protein>
<organism evidence="1">
    <name type="scientific">Paraprevotella clara</name>
    <dbReference type="NCBI Taxonomy" id="454154"/>
    <lineage>
        <taxon>Bacteria</taxon>
        <taxon>Pseudomonadati</taxon>
        <taxon>Bacteroidota</taxon>
        <taxon>Bacteroidia</taxon>
        <taxon>Bacteroidales</taxon>
        <taxon>Prevotellaceae</taxon>
        <taxon>Paraprevotella</taxon>
    </lineage>
</organism>
<dbReference type="AlphaFoldDB" id="A0A6N3FLI7"/>